<dbReference type="AlphaFoldDB" id="A0AAW1MJP4"/>
<sequence>MRGLESWEIPTLMSWETKSCDWNARTGIMGDPYIDELGNQVVRESKDKVVNGEGRKMIGWLTRNDWRCLNGWAKDDWGGEYTYVGARGSSVIDYVVVSDNVWESVDEFKVGDMTGSDHFPLECVFEGVTVKRYTSARKEVSCWSERGIRYTSARKEVSCWSERGIQRYRENLGKVRFGEVVSIDQLMECVRKAVCKKERRDGVKPGWFDAECVVAKRGLREAVSRFRLSQIDRMQLLEEQGRYERTVDRKKNEWEEREIEKIRGIKVESEVWDIVKRVKGSRRNGAVGITMSEWEKYFRELLDGVNVEGNQVREREVNVMPDEDGVSIELVREVIASLKKGKACGVDQVESEAWMWATDECIRVLAGFLDEKVKHAGSTRWRVRHGCGQQTNVSGYWLVFWMRFGEERVNGRKAGSMV</sequence>
<dbReference type="SUPFAM" id="SSF56219">
    <property type="entry name" value="DNase I-like"/>
    <property type="match status" value="1"/>
</dbReference>
<evidence type="ECO:0000313" key="1">
    <source>
        <dbReference type="EMBL" id="KAK9746992.1"/>
    </source>
</evidence>
<keyword evidence="2" id="KW-1185">Reference proteome</keyword>
<name>A0AAW1MJP4_POPJA</name>
<dbReference type="Gene3D" id="3.60.10.10">
    <property type="entry name" value="Endonuclease/exonuclease/phosphatase"/>
    <property type="match status" value="1"/>
</dbReference>
<comment type="caution">
    <text evidence="1">The sequence shown here is derived from an EMBL/GenBank/DDBJ whole genome shotgun (WGS) entry which is preliminary data.</text>
</comment>
<organism evidence="1 2">
    <name type="scientific">Popillia japonica</name>
    <name type="common">Japanese beetle</name>
    <dbReference type="NCBI Taxonomy" id="7064"/>
    <lineage>
        <taxon>Eukaryota</taxon>
        <taxon>Metazoa</taxon>
        <taxon>Ecdysozoa</taxon>
        <taxon>Arthropoda</taxon>
        <taxon>Hexapoda</taxon>
        <taxon>Insecta</taxon>
        <taxon>Pterygota</taxon>
        <taxon>Neoptera</taxon>
        <taxon>Endopterygota</taxon>
        <taxon>Coleoptera</taxon>
        <taxon>Polyphaga</taxon>
        <taxon>Scarabaeiformia</taxon>
        <taxon>Scarabaeidae</taxon>
        <taxon>Rutelinae</taxon>
        <taxon>Popillia</taxon>
    </lineage>
</organism>
<gene>
    <name evidence="1" type="ORF">QE152_g5643</name>
</gene>
<dbReference type="Proteomes" id="UP001458880">
    <property type="component" value="Unassembled WGS sequence"/>
</dbReference>
<dbReference type="EMBL" id="JASPKY010000035">
    <property type="protein sequence ID" value="KAK9746992.1"/>
    <property type="molecule type" value="Genomic_DNA"/>
</dbReference>
<evidence type="ECO:0000313" key="2">
    <source>
        <dbReference type="Proteomes" id="UP001458880"/>
    </source>
</evidence>
<protein>
    <recommendedName>
        <fullName evidence="3">Endonuclease/exonuclease/phosphatase domain-containing protein</fullName>
    </recommendedName>
</protein>
<evidence type="ECO:0008006" key="3">
    <source>
        <dbReference type="Google" id="ProtNLM"/>
    </source>
</evidence>
<dbReference type="InterPro" id="IPR036691">
    <property type="entry name" value="Endo/exonu/phosph_ase_sf"/>
</dbReference>
<proteinExistence type="predicted"/>
<reference evidence="1 2" key="1">
    <citation type="journal article" date="2024" name="BMC Genomics">
        <title>De novo assembly and annotation of Popillia japonica's genome with initial clues to its potential as an invasive pest.</title>
        <authorList>
            <person name="Cucini C."/>
            <person name="Boschi S."/>
            <person name="Funari R."/>
            <person name="Cardaioli E."/>
            <person name="Iannotti N."/>
            <person name="Marturano G."/>
            <person name="Paoli F."/>
            <person name="Bruttini M."/>
            <person name="Carapelli A."/>
            <person name="Frati F."/>
            <person name="Nardi F."/>
        </authorList>
    </citation>
    <scope>NUCLEOTIDE SEQUENCE [LARGE SCALE GENOMIC DNA]</scope>
    <source>
        <strain evidence="1">DMR45628</strain>
    </source>
</reference>
<accession>A0AAW1MJP4</accession>